<evidence type="ECO:0000256" key="7">
    <source>
        <dbReference type="ARBA" id="ARBA00022679"/>
    </source>
</evidence>
<evidence type="ECO:0000256" key="1">
    <source>
        <dbReference type="ARBA" id="ARBA00004623"/>
    </source>
</evidence>
<dbReference type="GO" id="GO:0005776">
    <property type="term" value="C:autophagosome"/>
    <property type="evidence" value="ECO:0007669"/>
    <property type="project" value="TreeGrafter"/>
</dbReference>
<feature type="region of interest" description="Disordered" evidence="18">
    <location>
        <begin position="805"/>
        <end position="831"/>
    </location>
</feature>
<dbReference type="InterPro" id="IPR011009">
    <property type="entry name" value="Kinase-like_dom_sf"/>
</dbReference>
<keyword evidence="8 16" id="KW-0547">Nucleotide-binding</keyword>
<dbReference type="GO" id="GO:0000045">
    <property type="term" value="P:autophagosome assembly"/>
    <property type="evidence" value="ECO:0007669"/>
    <property type="project" value="TreeGrafter"/>
</dbReference>
<feature type="compositionally biased region" description="Polar residues" evidence="18">
    <location>
        <begin position="300"/>
        <end position="330"/>
    </location>
</feature>
<reference evidence="20 21" key="1">
    <citation type="journal article" date="2016" name="Genome Biol. Evol.">
        <title>Divergent and convergent evolution of fungal pathogenicity.</title>
        <authorList>
            <person name="Shang Y."/>
            <person name="Xiao G."/>
            <person name="Zheng P."/>
            <person name="Cen K."/>
            <person name="Zhan S."/>
            <person name="Wang C."/>
        </authorList>
    </citation>
    <scope>NUCLEOTIDE SEQUENCE [LARGE SCALE GENOMIC DNA]</scope>
    <source>
        <strain evidence="20 21">ARSEF 7405</strain>
    </source>
</reference>
<evidence type="ECO:0000256" key="18">
    <source>
        <dbReference type="SAM" id="MobiDB-lite"/>
    </source>
</evidence>
<feature type="compositionally biased region" description="Polar residues" evidence="18">
    <location>
        <begin position="388"/>
        <end position="399"/>
    </location>
</feature>
<keyword evidence="21" id="KW-1185">Reference proteome</keyword>
<dbReference type="FunFam" id="3.30.200.20:FF:000042">
    <property type="entry name" value="Aurora kinase A"/>
    <property type="match status" value="1"/>
</dbReference>
<proteinExistence type="predicted"/>
<keyword evidence="10 16" id="KW-0067">ATP-binding</keyword>
<feature type="compositionally biased region" description="Polar residues" evidence="18">
    <location>
        <begin position="497"/>
        <end position="525"/>
    </location>
</feature>
<dbReference type="GO" id="GO:0005524">
    <property type="term" value="F:ATP binding"/>
    <property type="evidence" value="ECO:0007669"/>
    <property type="project" value="UniProtKB-UniRule"/>
</dbReference>
<evidence type="ECO:0000256" key="10">
    <source>
        <dbReference type="ARBA" id="ARBA00022840"/>
    </source>
</evidence>
<dbReference type="GO" id="GO:0010506">
    <property type="term" value="P:regulation of autophagy"/>
    <property type="evidence" value="ECO:0007669"/>
    <property type="project" value="InterPro"/>
</dbReference>
<evidence type="ECO:0000313" key="21">
    <source>
        <dbReference type="Proteomes" id="UP000242877"/>
    </source>
</evidence>
<dbReference type="InterPro" id="IPR000719">
    <property type="entry name" value="Prot_kinase_dom"/>
</dbReference>
<dbReference type="GO" id="GO:0061709">
    <property type="term" value="P:reticulophagy"/>
    <property type="evidence" value="ECO:0007669"/>
    <property type="project" value="TreeGrafter"/>
</dbReference>
<dbReference type="EMBL" id="AZGZ01000001">
    <property type="protein sequence ID" value="KZZ98101.1"/>
    <property type="molecule type" value="Genomic_DNA"/>
</dbReference>
<dbReference type="PANTHER" id="PTHR24348">
    <property type="entry name" value="SERINE/THREONINE-PROTEIN KINASE UNC-51-RELATED"/>
    <property type="match status" value="1"/>
</dbReference>
<protein>
    <recommendedName>
        <fullName evidence="4">Serine/threonine-protein kinase ATG1</fullName>
        <ecNumber evidence="3">2.7.11.1</ecNumber>
    </recommendedName>
    <alternativeName>
        <fullName evidence="13">Autophagy-related protein 1</fullName>
    </alternativeName>
    <alternativeName>
        <fullName evidence="5">Serine/threonine-protein kinase atg1</fullName>
    </alternativeName>
</protein>
<evidence type="ECO:0000256" key="5">
    <source>
        <dbReference type="ARBA" id="ARBA00019599"/>
    </source>
</evidence>
<feature type="compositionally biased region" description="Polar residues" evidence="18">
    <location>
        <begin position="343"/>
        <end position="363"/>
    </location>
</feature>
<dbReference type="InterPro" id="IPR022708">
    <property type="entry name" value="Atg1-like_tMIT"/>
</dbReference>
<accession>A0A168DTS4</accession>
<evidence type="ECO:0000259" key="19">
    <source>
        <dbReference type="PROSITE" id="PS50011"/>
    </source>
</evidence>
<dbReference type="InterPro" id="IPR008271">
    <property type="entry name" value="Ser/Thr_kinase_AS"/>
</dbReference>
<dbReference type="GO" id="GO:0005829">
    <property type="term" value="C:cytosol"/>
    <property type="evidence" value="ECO:0007669"/>
    <property type="project" value="TreeGrafter"/>
</dbReference>
<comment type="subunit">
    <text evidence="2">Homodimer. Forms a ternary complex with ATG13 and ATG17.</text>
</comment>
<comment type="catalytic activity">
    <reaction evidence="15">
        <text>L-seryl-[protein] + ATP = O-phospho-L-seryl-[protein] + ADP + H(+)</text>
        <dbReference type="Rhea" id="RHEA:17989"/>
        <dbReference type="Rhea" id="RHEA-COMP:9863"/>
        <dbReference type="Rhea" id="RHEA-COMP:11604"/>
        <dbReference type="ChEBI" id="CHEBI:15378"/>
        <dbReference type="ChEBI" id="CHEBI:29999"/>
        <dbReference type="ChEBI" id="CHEBI:30616"/>
        <dbReference type="ChEBI" id="CHEBI:83421"/>
        <dbReference type="ChEBI" id="CHEBI:456216"/>
        <dbReference type="EC" id="2.7.11.1"/>
    </reaction>
</comment>
<keyword evidence="7" id="KW-0808">Transferase</keyword>
<dbReference type="Gene3D" id="1.10.510.10">
    <property type="entry name" value="Transferase(Phosphotransferase) domain 1"/>
    <property type="match status" value="1"/>
</dbReference>
<dbReference type="GO" id="GO:0000422">
    <property type="term" value="P:autophagy of mitochondrion"/>
    <property type="evidence" value="ECO:0007669"/>
    <property type="project" value="TreeGrafter"/>
</dbReference>
<feature type="compositionally biased region" description="Basic and acidic residues" evidence="18">
    <location>
        <begin position="332"/>
        <end position="342"/>
    </location>
</feature>
<dbReference type="VEuPathDB" id="FungiDB:AAP_00362"/>
<dbReference type="GO" id="GO:0034727">
    <property type="term" value="P:piecemeal microautophagy of the nucleus"/>
    <property type="evidence" value="ECO:0007669"/>
    <property type="project" value="TreeGrafter"/>
</dbReference>
<dbReference type="GO" id="GO:0034045">
    <property type="term" value="C:phagophore assembly site membrane"/>
    <property type="evidence" value="ECO:0007669"/>
    <property type="project" value="UniProtKB-SubCell"/>
</dbReference>
<dbReference type="PROSITE" id="PS00108">
    <property type="entry name" value="PROTEIN_KINASE_ST"/>
    <property type="match status" value="1"/>
</dbReference>
<evidence type="ECO:0000256" key="14">
    <source>
        <dbReference type="ARBA" id="ARBA00047899"/>
    </source>
</evidence>
<dbReference type="Proteomes" id="UP000242877">
    <property type="component" value="Unassembled WGS sequence"/>
</dbReference>
<keyword evidence="12" id="KW-0072">Autophagy</keyword>
<name>A0A168DTS4_9EURO</name>
<feature type="compositionally biased region" description="Basic and acidic residues" evidence="18">
    <location>
        <begin position="805"/>
        <end position="816"/>
    </location>
</feature>
<keyword evidence="17" id="KW-0175">Coiled coil</keyword>
<evidence type="ECO:0000256" key="4">
    <source>
        <dbReference type="ARBA" id="ARBA00018572"/>
    </source>
</evidence>
<organism evidence="20 21">
    <name type="scientific">Ascosphaera apis ARSEF 7405</name>
    <dbReference type="NCBI Taxonomy" id="392613"/>
    <lineage>
        <taxon>Eukaryota</taxon>
        <taxon>Fungi</taxon>
        <taxon>Dikarya</taxon>
        <taxon>Ascomycota</taxon>
        <taxon>Pezizomycotina</taxon>
        <taxon>Eurotiomycetes</taxon>
        <taxon>Eurotiomycetidae</taxon>
        <taxon>Onygenales</taxon>
        <taxon>Ascosphaeraceae</taxon>
        <taxon>Ascosphaera</taxon>
    </lineage>
</organism>
<evidence type="ECO:0000256" key="6">
    <source>
        <dbReference type="ARBA" id="ARBA00022527"/>
    </source>
</evidence>
<keyword evidence="6" id="KW-0723">Serine/threonine-protein kinase</keyword>
<keyword evidence="9 20" id="KW-0418">Kinase</keyword>
<keyword evidence="11" id="KW-0653">Protein transport</keyword>
<dbReference type="InterPro" id="IPR048941">
    <property type="entry name" value="ATG1-like_MIT2"/>
</dbReference>
<dbReference type="Pfam" id="PF21127">
    <property type="entry name" value="ATG1-like_MIT2"/>
    <property type="match status" value="1"/>
</dbReference>
<dbReference type="InterPro" id="IPR017441">
    <property type="entry name" value="Protein_kinase_ATP_BS"/>
</dbReference>
<feature type="compositionally biased region" description="Polar residues" evidence="18">
    <location>
        <begin position="817"/>
        <end position="831"/>
    </location>
</feature>
<dbReference type="SMART" id="SM00220">
    <property type="entry name" value="S_TKc"/>
    <property type="match status" value="1"/>
</dbReference>
<evidence type="ECO:0000313" key="20">
    <source>
        <dbReference type="EMBL" id="KZZ98101.1"/>
    </source>
</evidence>
<evidence type="ECO:0000256" key="12">
    <source>
        <dbReference type="ARBA" id="ARBA00023006"/>
    </source>
</evidence>
<evidence type="ECO:0000256" key="9">
    <source>
        <dbReference type="ARBA" id="ARBA00022777"/>
    </source>
</evidence>
<dbReference type="PROSITE" id="PS00107">
    <property type="entry name" value="PROTEIN_KINASE_ATP"/>
    <property type="match status" value="1"/>
</dbReference>
<evidence type="ECO:0000256" key="17">
    <source>
        <dbReference type="SAM" id="Coils"/>
    </source>
</evidence>
<dbReference type="GO" id="GO:0015031">
    <property type="term" value="P:protein transport"/>
    <property type="evidence" value="ECO:0007669"/>
    <property type="project" value="UniProtKB-KW"/>
</dbReference>
<sequence length="960" mass="106888">MSADNVLIGPYKRTKEIGRGSFATVYEGYHVNKKQLVAIKSIYKGRLNKKIRENLSQEIEILKQLHHPHVVRLLDFHETSRDMHIVLEYCILGDLTTFIRRRDHVSKHKSTRHILSNYPNPRHGGLNEVLSRHFLQQLATAVRFLRERGLVHRDLKPQNLLLLPPPAYMDAKYATPPEPMAGLRTLPMLKVADFGFARPLAEASLADTMCGSPLYMAPEILRSKGPPFRATNHMELVQKIEQSRDHIKFPENVQVSSELKQFIRGLLKVQPSQRMKFDEFFNHNVVTGTIPGLVEGDTQIYPNSTRNSAGTNPKNDNSPPINIPAQSPTDGQIDRTEKRSPKESNGLQRTATTSRRQTLTSDPIGQIERDASRPAKISVSPPERRSSTKSSSPVHQSASHAPFRKHSAELEAEARRNAKTLAAKREMEREKVAREERTAMDIALERDYIFVEKRSVEVNYLADAFAEEMAVATTTPRHALDGRPRGMSQQQRHHSTRLSVNRRTQSNETDNASSPTTAASPNDGTGLTHVDSSPVAHSKALAIRPSSGQRNGSSDTLQRKLSLERKFGYSPTSATNALSKALNMATGRLFGFSANNNQRNGRMSPYNPFPAYPLSNKNLPLDADSYGLRGSIRSSLGTSKAVDEDTRILHIIEECATRSDVVYGFAEVKFKQLVPFRPCQRSDNFSGPSKEEPYFARVNGDDEEEDELTNDAVIVLSEEALVLYVKTLSLLAKSMDIAGAWWVRKNMPPSPPSSVPNSEVVPYTTPCSHSTLVIVGNQVNSVVQWVRKRFNEVLDKAEYCRRRLHDAQQRSSESQRAEVQNGAPTMNTSTSSAAVDQIAMSSGITAEALMYARAYEMSRSAAINELTGNDLAGCEISYLTAIRMLEAVLETDYNDSNESHPEDGASEITINGLQPKDCKVVSDLIAGTRTRLESLRAKMDAIQQQQQSLDQQSCQPGTSN</sequence>
<evidence type="ECO:0000256" key="3">
    <source>
        <dbReference type="ARBA" id="ARBA00012513"/>
    </source>
</evidence>
<comment type="catalytic activity">
    <reaction evidence="14">
        <text>L-threonyl-[protein] + ATP = O-phospho-L-threonyl-[protein] + ADP + H(+)</text>
        <dbReference type="Rhea" id="RHEA:46608"/>
        <dbReference type="Rhea" id="RHEA-COMP:11060"/>
        <dbReference type="Rhea" id="RHEA-COMP:11605"/>
        <dbReference type="ChEBI" id="CHEBI:15378"/>
        <dbReference type="ChEBI" id="CHEBI:30013"/>
        <dbReference type="ChEBI" id="CHEBI:30616"/>
        <dbReference type="ChEBI" id="CHEBI:61977"/>
        <dbReference type="ChEBI" id="CHEBI:456216"/>
        <dbReference type="EC" id="2.7.11.1"/>
    </reaction>
</comment>
<keyword evidence="11" id="KW-0813">Transport</keyword>
<dbReference type="Pfam" id="PF00069">
    <property type="entry name" value="Pkinase"/>
    <property type="match status" value="1"/>
</dbReference>
<feature type="coiled-coil region" evidence="17">
    <location>
        <begin position="925"/>
        <end position="952"/>
    </location>
</feature>
<evidence type="ECO:0000256" key="16">
    <source>
        <dbReference type="PROSITE-ProRule" id="PRU10141"/>
    </source>
</evidence>
<evidence type="ECO:0000256" key="2">
    <source>
        <dbReference type="ARBA" id="ARBA00011138"/>
    </source>
</evidence>
<evidence type="ECO:0000256" key="8">
    <source>
        <dbReference type="ARBA" id="ARBA00022741"/>
    </source>
</evidence>
<dbReference type="PROSITE" id="PS50011">
    <property type="entry name" value="PROTEIN_KINASE_DOM"/>
    <property type="match status" value="1"/>
</dbReference>
<dbReference type="SUPFAM" id="SSF56112">
    <property type="entry name" value="Protein kinase-like (PK-like)"/>
    <property type="match status" value="1"/>
</dbReference>
<dbReference type="GO" id="GO:0042594">
    <property type="term" value="P:response to starvation"/>
    <property type="evidence" value="ECO:0007669"/>
    <property type="project" value="TreeGrafter"/>
</dbReference>
<comment type="caution">
    <text evidence="20">The sequence shown here is derived from an EMBL/GenBank/DDBJ whole genome shotgun (WGS) entry which is preliminary data.</text>
</comment>
<dbReference type="OrthoDB" id="346907at2759"/>
<feature type="region of interest" description="Disordered" evidence="18">
    <location>
        <begin position="293"/>
        <end position="407"/>
    </location>
</feature>
<evidence type="ECO:0000256" key="13">
    <source>
        <dbReference type="ARBA" id="ARBA00030237"/>
    </source>
</evidence>
<dbReference type="InterPro" id="IPR045269">
    <property type="entry name" value="Atg1-like"/>
</dbReference>
<feature type="domain" description="Protein kinase" evidence="19">
    <location>
        <begin position="11"/>
        <end position="286"/>
    </location>
</feature>
<feature type="binding site" evidence="16">
    <location>
        <position position="40"/>
    </location>
    <ligand>
        <name>ATP</name>
        <dbReference type="ChEBI" id="CHEBI:30616"/>
    </ligand>
</feature>
<dbReference type="AlphaFoldDB" id="A0A168DTS4"/>
<dbReference type="Pfam" id="PF12063">
    <property type="entry name" value="ATG1-like_MIT1"/>
    <property type="match status" value="1"/>
</dbReference>
<comment type="subcellular location">
    <subcellularLocation>
        <location evidence="1">Preautophagosomal structure membrane</location>
        <topology evidence="1">Peripheral membrane protein</topology>
    </subcellularLocation>
</comment>
<evidence type="ECO:0000256" key="15">
    <source>
        <dbReference type="ARBA" id="ARBA00048679"/>
    </source>
</evidence>
<gene>
    <name evidence="20" type="ORF">AAP_00362</name>
</gene>
<dbReference type="GO" id="GO:0004674">
    <property type="term" value="F:protein serine/threonine kinase activity"/>
    <property type="evidence" value="ECO:0007669"/>
    <property type="project" value="UniProtKB-KW"/>
</dbReference>
<feature type="region of interest" description="Disordered" evidence="18">
    <location>
        <begin position="477"/>
        <end position="536"/>
    </location>
</feature>
<dbReference type="PANTHER" id="PTHR24348:SF22">
    <property type="entry name" value="NON-SPECIFIC SERINE_THREONINE PROTEIN KINASE"/>
    <property type="match status" value="1"/>
</dbReference>
<evidence type="ECO:0000256" key="11">
    <source>
        <dbReference type="ARBA" id="ARBA00022927"/>
    </source>
</evidence>
<dbReference type="EC" id="2.7.11.1" evidence="3"/>